<evidence type="ECO:0000256" key="1">
    <source>
        <dbReference type="ARBA" id="ARBA00004514"/>
    </source>
</evidence>
<organism evidence="7 8">
    <name type="scientific">Thiohalobacter thiocyanaticus</name>
    <dbReference type="NCBI Taxonomy" id="585455"/>
    <lineage>
        <taxon>Bacteria</taxon>
        <taxon>Pseudomonadati</taxon>
        <taxon>Pseudomonadota</taxon>
        <taxon>Gammaproteobacteria</taxon>
        <taxon>Thiohalobacterales</taxon>
        <taxon>Thiohalobacteraceae</taxon>
        <taxon>Thiohalobacter</taxon>
    </lineage>
</organism>
<dbReference type="PIRSF" id="PIRSF039090">
    <property type="entry name" value="Flis"/>
    <property type="match status" value="1"/>
</dbReference>
<dbReference type="Proteomes" id="UP000287798">
    <property type="component" value="Unassembled WGS sequence"/>
</dbReference>
<dbReference type="Pfam" id="PF02561">
    <property type="entry name" value="FliS"/>
    <property type="match status" value="1"/>
</dbReference>
<keyword evidence="7" id="KW-0969">Cilium</keyword>
<accession>A0A426QGP7</accession>
<dbReference type="GO" id="GO:0071973">
    <property type="term" value="P:bacterial-type flagellum-dependent cell motility"/>
    <property type="evidence" value="ECO:0007669"/>
    <property type="project" value="TreeGrafter"/>
</dbReference>
<evidence type="ECO:0000256" key="2">
    <source>
        <dbReference type="ARBA" id="ARBA00008787"/>
    </source>
</evidence>
<comment type="caution">
    <text evidence="7">The sequence shown here is derived from an EMBL/GenBank/DDBJ whole genome shotgun (WGS) entry which is preliminary data.</text>
</comment>
<name>A0A426QGP7_9GAMM</name>
<keyword evidence="7" id="KW-0966">Cell projection</keyword>
<dbReference type="OrthoDB" id="9792010at2"/>
<dbReference type="EMBL" id="QZMU01000001">
    <property type="protein sequence ID" value="RRQ20929.1"/>
    <property type="molecule type" value="Genomic_DNA"/>
</dbReference>
<reference evidence="7 8" key="1">
    <citation type="journal article" date="2010" name="Int. J. Syst. Evol. Microbiol.">
        <title>Thiohalobacter thiocyanaticus gen. nov., sp. nov., a moderately halophilic, sulfur-oxidizing gammaproteobacterium from hypersaline lakes, that utilizes thiocyanate.</title>
        <authorList>
            <person name="Sorokin D.Y."/>
            <person name="Kovaleva O.L."/>
            <person name="Tourova T.P."/>
            <person name="Muyzer G."/>
        </authorList>
    </citation>
    <scope>NUCLEOTIDE SEQUENCE [LARGE SCALE GENOMIC DNA]</scope>
    <source>
        <strain evidence="7 8">Hrh1</strain>
    </source>
</reference>
<dbReference type="NCBIfam" id="TIGR00208">
    <property type="entry name" value="fliS"/>
    <property type="match status" value="1"/>
</dbReference>
<keyword evidence="7" id="KW-0282">Flagellum</keyword>
<proteinExistence type="inferred from homology"/>
<evidence type="ECO:0000256" key="3">
    <source>
        <dbReference type="ARBA" id="ARBA00022490"/>
    </source>
</evidence>
<dbReference type="SUPFAM" id="SSF101116">
    <property type="entry name" value="Flagellar export chaperone FliS"/>
    <property type="match status" value="1"/>
</dbReference>
<keyword evidence="4 6" id="KW-1005">Bacterial flagellum biogenesis</keyword>
<evidence type="ECO:0000313" key="8">
    <source>
        <dbReference type="Proteomes" id="UP000287798"/>
    </source>
</evidence>
<dbReference type="InterPro" id="IPR036584">
    <property type="entry name" value="FliS_sf"/>
</dbReference>
<gene>
    <name evidence="7" type="primary">fliS</name>
    <name evidence="7" type="ORF">D6C00_02395</name>
</gene>
<keyword evidence="8" id="KW-1185">Reference proteome</keyword>
<protein>
    <recommendedName>
        <fullName evidence="6">Flagellar secretion chaperone FliS</fullName>
    </recommendedName>
</protein>
<dbReference type="Gene3D" id="1.20.120.340">
    <property type="entry name" value="Flagellar protein FliS"/>
    <property type="match status" value="1"/>
</dbReference>
<dbReference type="RefSeq" id="WP_125180142.1">
    <property type="nucleotide sequence ID" value="NZ_QZMU01000001.1"/>
</dbReference>
<dbReference type="GO" id="GO:0044780">
    <property type="term" value="P:bacterial-type flagellum assembly"/>
    <property type="evidence" value="ECO:0007669"/>
    <property type="project" value="InterPro"/>
</dbReference>
<comment type="similarity">
    <text evidence="2 6">Belongs to the FliS family.</text>
</comment>
<dbReference type="PANTHER" id="PTHR34773:SF1">
    <property type="entry name" value="FLAGELLAR SECRETION CHAPERONE FLIS"/>
    <property type="match status" value="1"/>
</dbReference>
<dbReference type="AlphaFoldDB" id="A0A426QGP7"/>
<dbReference type="GO" id="GO:0005829">
    <property type="term" value="C:cytosol"/>
    <property type="evidence" value="ECO:0007669"/>
    <property type="project" value="UniProtKB-SubCell"/>
</dbReference>
<keyword evidence="5" id="KW-0143">Chaperone</keyword>
<evidence type="ECO:0000313" key="7">
    <source>
        <dbReference type="EMBL" id="RRQ20929.1"/>
    </source>
</evidence>
<evidence type="ECO:0000256" key="4">
    <source>
        <dbReference type="ARBA" id="ARBA00022795"/>
    </source>
</evidence>
<dbReference type="PANTHER" id="PTHR34773">
    <property type="entry name" value="FLAGELLAR SECRETION CHAPERONE FLIS"/>
    <property type="match status" value="1"/>
</dbReference>
<sequence length="137" mass="14859">MSYTGTHAGLQQYRQVNTQARIESASPHRLIQMLMQGALDRIATARGAMERGEIAAKGEQISWAISIVGGLRSSLDLEAGGELAGNLHDLYDYMERQLLQANIRNEVALLDEVSGLIREIKSAWDAVGDQPPQAVGG</sequence>
<evidence type="ECO:0000256" key="6">
    <source>
        <dbReference type="PIRNR" id="PIRNR039090"/>
    </source>
</evidence>
<comment type="subcellular location">
    <subcellularLocation>
        <location evidence="1 6">Cytoplasm</location>
        <location evidence="1 6">Cytosol</location>
    </subcellularLocation>
</comment>
<keyword evidence="3 6" id="KW-0963">Cytoplasm</keyword>
<dbReference type="InterPro" id="IPR003713">
    <property type="entry name" value="FliS"/>
</dbReference>
<evidence type="ECO:0000256" key="5">
    <source>
        <dbReference type="ARBA" id="ARBA00023186"/>
    </source>
</evidence>
<dbReference type="CDD" id="cd16098">
    <property type="entry name" value="FliS"/>
    <property type="match status" value="1"/>
</dbReference>